<dbReference type="Proteomes" id="UP001286313">
    <property type="component" value="Unassembled WGS sequence"/>
</dbReference>
<dbReference type="SUPFAM" id="SSF49899">
    <property type="entry name" value="Concanavalin A-like lectins/glucanases"/>
    <property type="match status" value="1"/>
</dbReference>
<dbReference type="GO" id="GO:0005537">
    <property type="term" value="F:D-mannose binding"/>
    <property type="evidence" value="ECO:0007669"/>
    <property type="project" value="TreeGrafter"/>
</dbReference>
<dbReference type="GO" id="GO:0005789">
    <property type="term" value="C:endoplasmic reticulum membrane"/>
    <property type="evidence" value="ECO:0007669"/>
    <property type="project" value="TreeGrafter"/>
</dbReference>
<dbReference type="InterPro" id="IPR013320">
    <property type="entry name" value="ConA-like_dom_sf"/>
</dbReference>
<keyword evidence="2 11" id="KW-0812">Transmembrane</keyword>
<evidence type="ECO:0000256" key="6">
    <source>
        <dbReference type="ARBA" id="ARBA00022989"/>
    </source>
</evidence>
<keyword evidence="3" id="KW-0732">Signal</keyword>
<proteinExistence type="predicted"/>
<evidence type="ECO:0000256" key="7">
    <source>
        <dbReference type="ARBA" id="ARBA00023136"/>
    </source>
</evidence>
<keyword evidence="7 11" id="KW-0472">Membrane</keyword>
<dbReference type="PROSITE" id="PS51328">
    <property type="entry name" value="L_LECTIN_LIKE"/>
    <property type="match status" value="1"/>
</dbReference>
<dbReference type="InterPro" id="IPR000504">
    <property type="entry name" value="RRM_dom"/>
</dbReference>
<dbReference type="InterPro" id="IPR035979">
    <property type="entry name" value="RBD_domain_sf"/>
</dbReference>
<feature type="compositionally biased region" description="Basic and acidic residues" evidence="10">
    <location>
        <begin position="426"/>
        <end position="435"/>
    </location>
</feature>
<dbReference type="Gene3D" id="3.30.70.330">
    <property type="match status" value="1"/>
</dbReference>
<sequence>MPLCLNTWLEYPSLGFCSLLAVAAVRLIARHTCGIYIMRMPPVTRLFFGGLNNTVDEEALHSQLSSYGAVCNIDFKEKTDFDGNVVVKFAYVNIEADHFQIEECMRHFNGSSELGEQVRVEPAKESFLDRLKRERASQPPYQPATRPPDRPRKEQSYTFTADAPKLSEKKSNKEGKLSLTTKGVPLEVTRSEKKKSVRYTEVSQDEEEATPVPEKKKKRSKEEGSSENSTEASPTFKEQCKPSINVEEEITSSPKKKYTAEKEILSSFQNFSSVWADSDSEENGEATSTSAWKKHKKARIAVSTDNDPENYVNNDDFAGSSSEVQLERQEQSDKTDKYSGNSTNQPITRYDPTCPDHQKFKIVASQKNEQFPSAAEPNKETYIKVTKGLKFRDQASSGFSFLAQFSQQRQESQDREEDTVPSYTAHDTREEKEEPPVPAMVQSRSVMPPQYKTKNRPFFVAADDPIIDDAINWMAQSITDDIKEEFSTIQPELRDLFRSRVQIAKRDLRDSRVDTHQDPKMDVCCTLAFFLAILCLASAENTHKRFEYKYSFKGPYLAQKDNQVPFWQYSGNAIASEESVRITPSLRSQKGQIWTKNPTNFEWWEVDFVFRVTGRGRIGADGLALWFSDKPGVEGPVFGSSDQWNGLGVFFDSFDNDNKRNNPYIMAMVNDGTKVYDHENDGMSQQLGGCLRDFRNKPFPVRAKIEYYKNVLTVRTQNLEYDYIKLKEEGEEDPGVGGYSPSVSGEATVSSQSEGGEMQATAAPPFTEEGYTRESPQMGHLIQEDTHDVAEEELSGGWGWFSADLSHPPDTLSPTQETPAPTQAKKRRRSKKQRKDRRRGGGKPKKSKKKRVIVTPVGIPT</sequence>
<feature type="region of interest" description="Disordered" evidence="10">
    <location>
        <begin position="130"/>
        <end position="258"/>
    </location>
</feature>
<evidence type="ECO:0000313" key="14">
    <source>
        <dbReference type="EMBL" id="KAK3881132.1"/>
    </source>
</evidence>
<evidence type="ECO:0000256" key="4">
    <source>
        <dbReference type="ARBA" id="ARBA00022734"/>
    </source>
</evidence>
<dbReference type="GO" id="GO:0030134">
    <property type="term" value="C:COPII-coated ER to Golgi transport vesicle"/>
    <property type="evidence" value="ECO:0007669"/>
    <property type="project" value="TreeGrafter"/>
</dbReference>
<evidence type="ECO:0000256" key="3">
    <source>
        <dbReference type="ARBA" id="ARBA00022729"/>
    </source>
</evidence>
<feature type="region of interest" description="Disordered" evidence="10">
    <location>
        <begin position="799"/>
        <end position="861"/>
    </location>
</feature>
<evidence type="ECO:0000259" key="13">
    <source>
        <dbReference type="PROSITE" id="PS51328"/>
    </source>
</evidence>
<feature type="region of interest" description="Disordered" evidence="10">
    <location>
        <begin position="730"/>
        <end position="760"/>
    </location>
</feature>
<evidence type="ECO:0000256" key="1">
    <source>
        <dbReference type="ARBA" id="ARBA00004151"/>
    </source>
</evidence>
<keyword evidence="5 9" id="KW-0694">RNA-binding</keyword>
<reference evidence="14" key="1">
    <citation type="submission" date="2023-10" db="EMBL/GenBank/DDBJ databases">
        <title>Genome assemblies of two species of porcelain crab, Petrolisthes cinctipes and Petrolisthes manimaculis (Anomura: Porcellanidae).</title>
        <authorList>
            <person name="Angst P."/>
        </authorList>
    </citation>
    <scope>NUCLEOTIDE SEQUENCE</scope>
    <source>
        <strain evidence="14">PB745_01</strain>
        <tissue evidence="14">Gill</tissue>
    </source>
</reference>
<evidence type="ECO:0000256" key="9">
    <source>
        <dbReference type="PROSITE-ProRule" id="PRU00176"/>
    </source>
</evidence>
<feature type="region of interest" description="Disordered" evidence="10">
    <location>
        <begin position="275"/>
        <end position="355"/>
    </location>
</feature>
<evidence type="ECO:0000256" key="2">
    <source>
        <dbReference type="ARBA" id="ARBA00022692"/>
    </source>
</evidence>
<feature type="compositionally biased region" description="Polar residues" evidence="10">
    <location>
        <begin position="812"/>
        <end position="821"/>
    </location>
</feature>
<dbReference type="SUPFAM" id="SSF54928">
    <property type="entry name" value="RNA-binding domain, RBD"/>
    <property type="match status" value="1"/>
</dbReference>
<protein>
    <submittedName>
        <fullName evidence="14">Uncharacterized protein</fullName>
    </submittedName>
</protein>
<dbReference type="PANTHER" id="PTHR12223">
    <property type="entry name" value="VESICULAR MANNOSE-BINDING LECTIN"/>
    <property type="match status" value="1"/>
</dbReference>
<evidence type="ECO:0000256" key="5">
    <source>
        <dbReference type="ARBA" id="ARBA00022884"/>
    </source>
</evidence>
<dbReference type="Gene3D" id="2.60.120.200">
    <property type="match status" value="1"/>
</dbReference>
<dbReference type="PANTHER" id="PTHR12223:SF28">
    <property type="entry name" value="LECTIN, MANNOSE BINDING 1 LIKE"/>
    <property type="match status" value="1"/>
</dbReference>
<evidence type="ECO:0000259" key="12">
    <source>
        <dbReference type="PROSITE" id="PS50102"/>
    </source>
</evidence>
<dbReference type="InterPro" id="IPR051136">
    <property type="entry name" value="Intracellular_Lectin-GPT"/>
</dbReference>
<dbReference type="EMBL" id="JAWQEG010001253">
    <property type="protein sequence ID" value="KAK3881132.1"/>
    <property type="molecule type" value="Genomic_DNA"/>
</dbReference>
<keyword evidence="15" id="KW-1185">Reference proteome</keyword>
<evidence type="ECO:0000256" key="10">
    <source>
        <dbReference type="SAM" id="MobiDB-lite"/>
    </source>
</evidence>
<accession>A0AAE1FXV2</accession>
<evidence type="ECO:0000256" key="8">
    <source>
        <dbReference type="ARBA" id="ARBA00023157"/>
    </source>
</evidence>
<organism evidence="14 15">
    <name type="scientific">Petrolisthes cinctipes</name>
    <name type="common">Flat porcelain crab</name>
    <dbReference type="NCBI Taxonomy" id="88211"/>
    <lineage>
        <taxon>Eukaryota</taxon>
        <taxon>Metazoa</taxon>
        <taxon>Ecdysozoa</taxon>
        <taxon>Arthropoda</taxon>
        <taxon>Crustacea</taxon>
        <taxon>Multicrustacea</taxon>
        <taxon>Malacostraca</taxon>
        <taxon>Eumalacostraca</taxon>
        <taxon>Eucarida</taxon>
        <taxon>Decapoda</taxon>
        <taxon>Pleocyemata</taxon>
        <taxon>Anomura</taxon>
        <taxon>Galatheoidea</taxon>
        <taxon>Porcellanidae</taxon>
        <taxon>Petrolisthes</taxon>
    </lineage>
</organism>
<dbReference type="GO" id="GO:0000139">
    <property type="term" value="C:Golgi membrane"/>
    <property type="evidence" value="ECO:0007669"/>
    <property type="project" value="TreeGrafter"/>
</dbReference>
<feature type="compositionally biased region" description="Polar residues" evidence="10">
    <location>
        <begin position="338"/>
        <end position="347"/>
    </location>
</feature>
<keyword evidence="6 11" id="KW-1133">Transmembrane helix</keyword>
<dbReference type="GO" id="GO:0033116">
    <property type="term" value="C:endoplasmic reticulum-Golgi intermediate compartment membrane"/>
    <property type="evidence" value="ECO:0007669"/>
    <property type="project" value="UniProtKB-SubCell"/>
</dbReference>
<feature type="domain" description="RRM" evidence="12">
    <location>
        <begin position="44"/>
        <end position="125"/>
    </location>
</feature>
<dbReference type="GO" id="GO:0003723">
    <property type="term" value="F:RNA binding"/>
    <property type="evidence" value="ECO:0007669"/>
    <property type="project" value="UniProtKB-UniRule"/>
</dbReference>
<feature type="compositionally biased region" description="Basic residues" evidence="10">
    <location>
        <begin position="824"/>
        <end position="852"/>
    </location>
</feature>
<gene>
    <name evidence="14" type="ORF">Pcinc_014421</name>
</gene>
<dbReference type="FunFam" id="2.60.120.200:FF:000028">
    <property type="entry name" value="Blast:Protein ERGIC-53"/>
    <property type="match status" value="1"/>
</dbReference>
<comment type="subcellular location">
    <subcellularLocation>
        <location evidence="1">Endoplasmic reticulum-Golgi intermediate compartment membrane</location>
        <topology evidence="1">Single-pass type I membrane protein</topology>
    </subcellularLocation>
</comment>
<feature type="domain" description="L-type lectin-like" evidence="13">
    <location>
        <begin position="544"/>
        <end position="766"/>
    </location>
</feature>
<dbReference type="AlphaFoldDB" id="A0AAE1FXV2"/>
<feature type="compositionally biased region" description="Basic and acidic residues" evidence="10">
    <location>
        <begin position="165"/>
        <end position="176"/>
    </location>
</feature>
<feature type="compositionally biased region" description="Basic and acidic residues" evidence="10">
    <location>
        <begin position="325"/>
        <end position="337"/>
    </location>
</feature>
<dbReference type="InterPro" id="IPR012677">
    <property type="entry name" value="Nucleotide-bd_a/b_plait_sf"/>
</dbReference>
<evidence type="ECO:0000256" key="11">
    <source>
        <dbReference type="SAM" id="Phobius"/>
    </source>
</evidence>
<feature type="transmembrane region" description="Helical" evidence="11">
    <location>
        <begin position="12"/>
        <end position="29"/>
    </location>
</feature>
<dbReference type="GO" id="GO:0006888">
    <property type="term" value="P:endoplasmic reticulum to Golgi vesicle-mediated transport"/>
    <property type="evidence" value="ECO:0007669"/>
    <property type="project" value="TreeGrafter"/>
</dbReference>
<dbReference type="PROSITE" id="PS50102">
    <property type="entry name" value="RRM"/>
    <property type="match status" value="1"/>
</dbReference>
<name>A0AAE1FXV2_PETCI</name>
<comment type="caution">
    <text evidence="14">The sequence shown here is derived from an EMBL/GenBank/DDBJ whole genome shotgun (WGS) entry which is preliminary data.</text>
</comment>
<keyword evidence="8" id="KW-1015">Disulfide bond</keyword>
<dbReference type="InterPro" id="IPR005052">
    <property type="entry name" value="Lectin_leg"/>
</dbReference>
<dbReference type="Pfam" id="PF03388">
    <property type="entry name" value="Lectin_leg-like"/>
    <property type="match status" value="1"/>
</dbReference>
<feature type="region of interest" description="Disordered" evidence="10">
    <location>
        <begin position="405"/>
        <end position="440"/>
    </location>
</feature>
<evidence type="ECO:0000313" key="15">
    <source>
        <dbReference type="Proteomes" id="UP001286313"/>
    </source>
</evidence>
<keyword evidence="4" id="KW-0430">Lectin</keyword>